<feature type="signal peptide" evidence="1">
    <location>
        <begin position="1"/>
        <end position="21"/>
    </location>
</feature>
<dbReference type="RefSeq" id="WP_180569124.1">
    <property type="nucleotide sequence ID" value="NZ_JACCKB010000021.1"/>
</dbReference>
<organism evidence="2 3">
    <name type="scientific">Spartinivicinus marinus</name>
    <dbReference type="NCBI Taxonomy" id="2994442"/>
    <lineage>
        <taxon>Bacteria</taxon>
        <taxon>Pseudomonadati</taxon>
        <taxon>Pseudomonadota</taxon>
        <taxon>Gammaproteobacteria</taxon>
        <taxon>Oceanospirillales</taxon>
        <taxon>Zooshikellaceae</taxon>
        <taxon>Spartinivicinus</taxon>
    </lineage>
</organism>
<feature type="chain" id="PRO_5032285027" evidence="1">
    <location>
        <begin position="22"/>
        <end position="177"/>
    </location>
</feature>
<dbReference type="InterPro" id="IPR035992">
    <property type="entry name" value="Ricin_B-like_lectins"/>
</dbReference>
<keyword evidence="1" id="KW-0732">Signal</keyword>
<accession>A0A853HZG3</accession>
<dbReference type="AlphaFoldDB" id="A0A853HZG3"/>
<keyword evidence="3" id="KW-1185">Reference proteome</keyword>
<name>A0A853HZG3_9GAMM</name>
<dbReference type="PROSITE" id="PS50231">
    <property type="entry name" value="RICIN_B_LECTIN"/>
    <property type="match status" value="1"/>
</dbReference>
<dbReference type="EMBL" id="JACCKB010000021">
    <property type="protein sequence ID" value="NYZ67100.1"/>
    <property type="molecule type" value="Genomic_DNA"/>
</dbReference>
<evidence type="ECO:0000256" key="1">
    <source>
        <dbReference type="SAM" id="SignalP"/>
    </source>
</evidence>
<sequence length="177" mass="19453">MNYKKISMLLASVAIVSSVSANDFGRYHKLTTMFLENENKCLEGNRVAPGSTLKGAAFMDTCQNVTGQRWKLIPVGGEYFKLTTQFLESENKCLEGNKVAPGSTLGGAAFMDTCQNVTGQLWKKIPVGNGYFKLTTKFLENKNKCLEGNRLAPESTLGGAAFMDNCQNVTGQLWKFK</sequence>
<evidence type="ECO:0000313" key="3">
    <source>
        <dbReference type="Proteomes" id="UP000569732"/>
    </source>
</evidence>
<dbReference type="Proteomes" id="UP000569732">
    <property type="component" value="Unassembled WGS sequence"/>
</dbReference>
<proteinExistence type="predicted"/>
<comment type="caution">
    <text evidence="2">The sequence shown here is derived from an EMBL/GenBank/DDBJ whole genome shotgun (WGS) entry which is preliminary data.</text>
</comment>
<dbReference type="CDD" id="cd00161">
    <property type="entry name" value="beta-trefoil_Ricin-like"/>
    <property type="match status" value="1"/>
</dbReference>
<gene>
    <name evidence="2" type="ORF">H0A36_13855</name>
</gene>
<reference evidence="2 3" key="1">
    <citation type="submission" date="2020-07" db="EMBL/GenBank/DDBJ databases">
        <title>Endozoicomonas sp. nov., isolated from sediment.</title>
        <authorList>
            <person name="Gu T."/>
        </authorList>
    </citation>
    <scope>NUCLEOTIDE SEQUENCE [LARGE SCALE GENOMIC DNA]</scope>
    <source>
        <strain evidence="2 3">SM1973</strain>
    </source>
</reference>
<evidence type="ECO:0000313" key="2">
    <source>
        <dbReference type="EMBL" id="NYZ67100.1"/>
    </source>
</evidence>
<protein>
    <submittedName>
        <fullName evidence="2">RICIN domain-containing protein</fullName>
    </submittedName>
</protein>
<dbReference type="Gene3D" id="2.80.10.50">
    <property type="match status" value="1"/>
</dbReference>
<dbReference type="SUPFAM" id="SSF50370">
    <property type="entry name" value="Ricin B-like lectins"/>
    <property type="match status" value="1"/>
</dbReference>